<sequence length="90" mass="10176">MTTTTRKIASISPCCDGEEWRQMITDVAANGSGAIVAEEKVRSDFRVQFDSKGNRIGELGSRHHHFYRNPKRMHDFCKGKSSSFLLTKNV</sequence>
<evidence type="ECO:0000313" key="2">
    <source>
        <dbReference type="Proteomes" id="UP000266723"/>
    </source>
</evidence>
<accession>A0ABQ7DWD0</accession>
<dbReference type="EMBL" id="QGKV02000649">
    <property type="protein sequence ID" value="KAF3581964.1"/>
    <property type="molecule type" value="Genomic_DNA"/>
</dbReference>
<protein>
    <submittedName>
        <fullName evidence="1">Uncharacterized protein</fullName>
    </submittedName>
</protein>
<name>A0ABQ7DWD0_BRACR</name>
<dbReference type="Proteomes" id="UP000266723">
    <property type="component" value="Unassembled WGS sequence"/>
</dbReference>
<reference evidence="1 2" key="1">
    <citation type="journal article" date="2020" name="BMC Genomics">
        <title>Intraspecific diversification of the crop wild relative Brassica cretica Lam. using demographic model selection.</title>
        <authorList>
            <person name="Kioukis A."/>
            <person name="Michalopoulou V.A."/>
            <person name="Briers L."/>
            <person name="Pirintsos S."/>
            <person name="Studholme D.J."/>
            <person name="Pavlidis P."/>
            <person name="Sarris P.F."/>
        </authorList>
    </citation>
    <scope>NUCLEOTIDE SEQUENCE [LARGE SCALE GENOMIC DNA]</scope>
    <source>
        <strain evidence="2">cv. PFS-1207/04</strain>
    </source>
</reference>
<organism evidence="1 2">
    <name type="scientific">Brassica cretica</name>
    <name type="common">Mustard</name>
    <dbReference type="NCBI Taxonomy" id="69181"/>
    <lineage>
        <taxon>Eukaryota</taxon>
        <taxon>Viridiplantae</taxon>
        <taxon>Streptophyta</taxon>
        <taxon>Embryophyta</taxon>
        <taxon>Tracheophyta</taxon>
        <taxon>Spermatophyta</taxon>
        <taxon>Magnoliopsida</taxon>
        <taxon>eudicotyledons</taxon>
        <taxon>Gunneridae</taxon>
        <taxon>Pentapetalae</taxon>
        <taxon>rosids</taxon>
        <taxon>malvids</taxon>
        <taxon>Brassicales</taxon>
        <taxon>Brassicaceae</taxon>
        <taxon>Brassiceae</taxon>
        <taxon>Brassica</taxon>
    </lineage>
</organism>
<proteinExistence type="predicted"/>
<evidence type="ECO:0000313" key="1">
    <source>
        <dbReference type="EMBL" id="KAF3581964.1"/>
    </source>
</evidence>
<keyword evidence="2" id="KW-1185">Reference proteome</keyword>
<gene>
    <name evidence="1" type="ORF">DY000_02035085</name>
</gene>
<comment type="caution">
    <text evidence="1">The sequence shown here is derived from an EMBL/GenBank/DDBJ whole genome shotgun (WGS) entry which is preliminary data.</text>
</comment>